<dbReference type="PANTHER" id="PTHR11347">
    <property type="entry name" value="CYCLIC NUCLEOTIDE PHOSPHODIESTERASE"/>
    <property type="match status" value="1"/>
</dbReference>
<dbReference type="SUPFAM" id="SSF109604">
    <property type="entry name" value="HD-domain/PDEase-like"/>
    <property type="match status" value="1"/>
</dbReference>
<reference evidence="4" key="1">
    <citation type="submission" date="2014-05" db="EMBL/GenBank/DDBJ databases">
        <title>The transcriptome of the halophilic microalga Tetraselmis sp. GSL018 isolated from the Great Salt Lake, Utah.</title>
        <authorList>
            <person name="Jinkerson R.E."/>
            <person name="D'Adamo S."/>
            <person name="Posewitz M.C."/>
        </authorList>
    </citation>
    <scope>NUCLEOTIDE SEQUENCE</scope>
    <source>
        <strain evidence="4">GSL018</strain>
    </source>
</reference>
<keyword evidence="1" id="KW-0479">Metal-binding</keyword>
<dbReference type="GO" id="GO:0007165">
    <property type="term" value="P:signal transduction"/>
    <property type="evidence" value="ECO:0007669"/>
    <property type="project" value="InterPro"/>
</dbReference>
<protein>
    <submittedName>
        <fullName evidence="4">Calcium calmodulin-dependent 3-cyclic nucleotide phosphodiesterase 1a isoform x1</fullName>
    </submittedName>
</protein>
<dbReference type="Pfam" id="PF00233">
    <property type="entry name" value="PDEase_I"/>
    <property type="match status" value="1"/>
</dbReference>
<dbReference type="AlphaFoldDB" id="A0A061QQ96"/>
<sequence>MHSWRRRRAAKHTGGTRYGDVLQDLKQATKALRPDIRRFLLSTAATDSVCPDSFGRMSHRASFGDALYAWDDFALAAPAELQALVEPVGNSFFFDSISFCEKAGAHALQLLRVLRLPKANICLFLDEIQRGYLPNPYHSAEHAVDVVCRLGALLEHSGVARELMGSGREGAVVLLGSVLAAAVHDFRHPGVTNNFAVQTQMPVAKQFNDQSVLENQSLALSLSMLESEEAGIANRFSRERFLQLRAVIVSLVLATDMSRHFELVRTFHTLVLDNIGRGSENPMQFEKLSAGGTVLPNPWRALNKKQKDVTLQIALKVADIGHCALPHALHLQWVRRLEEEFFLQGDREAELIEVVAAPLFRSWCCLFPECSPIEAALKNNENCWLHACEPISDLRAGDQIP</sequence>
<dbReference type="PROSITE" id="PS00126">
    <property type="entry name" value="PDEASE_I_1"/>
    <property type="match status" value="1"/>
</dbReference>
<evidence type="ECO:0000313" key="4">
    <source>
        <dbReference type="EMBL" id="JAC60541.1"/>
    </source>
</evidence>
<keyword evidence="2" id="KW-0378">Hydrolase</keyword>
<gene>
    <name evidence="4" type="ORF">TSPGSL018_28707</name>
</gene>
<dbReference type="InterPro" id="IPR036971">
    <property type="entry name" value="PDEase_catalytic_dom_sf"/>
</dbReference>
<dbReference type="InterPro" id="IPR023174">
    <property type="entry name" value="PDEase_CS"/>
</dbReference>
<dbReference type="GO" id="GO:0046872">
    <property type="term" value="F:metal ion binding"/>
    <property type="evidence" value="ECO:0007669"/>
    <property type="project" value="UniProtKB-KW"/>
</dbReference>
<proteinExistence type="predicted"/>
<evidence type="ECO:0000256" key="2">
    <source>
        <dbReference type="ARBA" id="ARBA00022801"/>
    </source>
</evidence>
<dbReference type="InterPro" id="IPR002073">
    <property type="entry name" value="PDEase_catalytic_dom"/>
</dbReference>
<dbReference type="GO" id="GO:0004114">
    <property type="term" value="F:3',5'-cyclic-nucleotide phosphodiesterase activity"/>
    <property type="evidence" value="ECO:0007669"/>
    <property type="project" value="InterPro"/>
</dbReference>
<organism evidence="4">
    <name type="scientific">Tetraselmis sp. GSL018</name>
    <dbReference type="NCBI Taxonomy" id="582737"/>
    <lineage>
        <taxon>Eukaryota</taxon>
        <taxon>Viridiplantae</taxon>
        <taxon>Chlorophyta</taxon>
        <taxon>core chlorophytes</taxon>
        <taxon>Chlorodendrophyceae</taxon>
        <taxon>Chlorodendrales</taxon>
        <taxon>Chlorodendraceae</taxon>
        <taxon>Tetraselmis</taxon>
    </lineage>
</organism>
<dbReference type="PROSITE" id="PS51845">
    <property type="entry name" value="PDEASE_I_2"/>
    <property type="match status" value="1"/>
</dbReference>
<accession>A0A061QQ96</accession>
<evidence type="ECO:0000259" key="3">
    <source>
        <dbReference type="PROSITE" id="PS51845"/>
    </source>
</evidence>
<evidence type="ECO:0000256" key="1">
    <source>
        <dbReference type="ARBA" id="ARBA00022723"/>
    </source>
</evidence>
<feature type="domain" description="PDEase" evidence="3">
    <location>
        <begin position="29"/>
        <end position="401"/>
    </location>
</feature>
<name>A0A061QQ96_9CHLO</name>
<dbReference type="Gene3D" id="1.10.1300.10">
    <property type="entry name" value="3'5'-cyclic nucleotide phosphodiesterase, catalytic domain"/>
    <property type="match status" value="1"/>
</dbReference>
<dbReference type="EMBL" id="GBEZ01026690">
    <property type="protein sequence ID" value="JAC60541.1"/>
    <property type="molecule type" value="Transcribed_RNA"/>
</dbReference>